<organism evidence="1 2">
    <name type="scientific">Lyngbya confervoides BDU141951</name>
    <dbReference type="NCBI Taxonomy" id="1574623"/>
    <lineage>
        <taxon>Bacteria</taxon>
        <taxon>Bacillati</taxon>
        <taxon>Cyanobacteriota</taxon>
        <taxon>Cyanophyceae</taxon>
        <taxon>Oscillatoriophycideae</taxon>
        <taxon>Oscillatoriales</taxon>
        <taxon>Microcoleaceae</taxon>
        <taxon>Lyngbya</taxon>
    </lineage>
</organism>
<dbReference type="AlphaFoldDB" id="A0ABD4SZ94"/>
<evidence type="ECO:0000313" key="2">
    <source>
        <dbReference type="Proteomes" id="UP000031561"/>
    </source>
</evidence>
<dbReference type="Proteomes" id="UP000031561">
    <property type="component" value="Unassembled WGS sequence"/>
</dbReference>
<dbReference type="EMBL" id="JTHE03000015">
    <property type="protein sequence ID" value="MCM1981665.1"/>
    <property type="molecule type" value="Genomic_DNA"/>
</dbReference>
<dbReference type="RefSeq" id="WP_166279527.1">
    <property type="nucleotide sequence ID" value="NZ_JTHE03000015.1"/>
</dbReference>
<keyword evidence="2" id="KW-1185">Reference proteome</keyword>
<evidence type="ECO:0000313" key="1">
    <source>
        <dbReference type="EMBL" id="MCM1981665.1"/>
    </source>
</evidence>
<accession>A0ABD4SZ94</accession>
<reference evidence="1 2" key="1">
    <citation type="journal article" date="2015" name="Genome Announc.">
        <title>Draft Genome Sequence of Filamentous Marine Cyanobacterium Lyngbya confervoides Strain BDU141951.</title>
        <authorList>
            <person name="Chandrababunaidu M.M."/>
            <person name="Sen D."/>
            <person name="Tripathy S."/>
        </authorList>
    </citation>
    <scope>NUCLEOTIDE SEQUENCE [LARGE SCALE GENOMIC DNA]</scope>
    <source>
        <strain evidence="1 2">BDU141951</strain>
    </source>
</reference>
<comment type="caution">
    <text evidence="1">The sequence shown here is derived from an EMBL/GenBank/DDBJ whole genome shotgun (WGS) entry which is preliminary data.</text>
</comment>
<gene>
    <name evidence="1" type="ORF">QQ91_0002315</name>
</gene>
<proteinExistence type="predicted"/>
<name>A0ABD4SZ94_9CYAN</name>
<sequence>MKLPDFFESSHPLIESLQDQSDEQLLQDFQTQPSQGRFFIAIFCRYAPLTYALLSQKAGSSLQVEYLFAKAWRNLFFELRALDFHSSSSSPGLTLQDWIFEKIAVSIHTDPVPSIEEVPYSLATAPFPLWCYLQIALDQLPPRPRLLLVLTYLFHWSAHKIVSFLAAEGEELAPAQLDRELIEASDGLLAAIPEDIQEIYLTPETVKA</sequence>
<protein>
    <submittedName>
        <fullName evidence="1">Sigma-70 family RNA polymerase sigma factor</fullName>
    </submittedName>
</protein>